<dbReference type="Pfam" id="PF07738">
    <property type="entry name" value="Sad1_UNC"/>
    <property type="match status" value="1"/>
</dbReference>
<accession>A0A8C0UAH8</accession>
<evidence type="ECO:0000313" key="9">
    <source>
        <dbReference type="Proteomes" id="UP000694410"/>
    </source>
</evidence>
<dbReference type="Proteomes" id="UP000694410">
    <property type="component" value="Unplaced"/>
</dbReference>
<dbReference type="PROSITE" id="PS51469">
    <property type="entry name" value="SUN"/>
    <property type="match status" value="1"/>
</dbReference>
<dbReference type="AlphaFoldDB" id="A0A8C0UAH8"/>
<sequence>MGKKKAPQTGHDESSKPLGEVTVELSNCPVSWQKMLLLLSFKVFTLLISVALAVVFCGTALSGWTKGLVEELPSVFPAGLKPLWNSHTLIETQELQNLLGEVTQLRAEISSLKELTQMALESCVMTDWALKSSGATIDTQRTSQTYDCKDSSLWRILRFFWTASPPDTILQPNVFPGNCWAFKGHQGQVVIRLPARVYLTAITVQHITKDASPSGTIFSAPKDIAVFGVEADREEETLLGMFTYNVEKDPMQTFLLKNMLLPRAFSHVKLLVKSNWGNPWYTCIYRVKVHGKMASQKDSTQGQDK</sequence>
<name>A0A8C0UAH8_CYACU</name>
<dbReference type="PANTHER" id="PTHR12911">
    <property type="entry name" value="SAD1/UNC-84-LIKE PROTEIN-RELATED"/>
    <property type="match status" value="1"/>
</dbReference>
<dbReference type="FunFam" id="2.60.120.260:FF:000009">
    <property type="entry name" value="SUN domain-containing protein 1 isoform X1"/>
    <property type="match status" value="1"/>
</dbReference>
<evidence type="ECO:0000256" key="6">
    <source>
        <dbReference type="SAM" id="Phobius"/>
    </source>
</evidence>
<keyword evidence="2 6" id="KW-1133">Transmembrane helix</keyword>
<evidence type="ECO:0000259" key="7">
    <source>
        <dbReference type="PROSITE" id="PS51469"/>
    </source>
</evidence>
<dbReference type="GO" id="GO:0043495">
    <property type="term" value="F:protein-membrane adaptor activity"/>
    <property type="evidence" value="ECO:0007669"/>
    <property type="project" value="TreeGrafter"/>
</dbReference>
<comment type="subcellular location">
    <subcellularLocation>
        <location evidence="5">Nucleus inner membrane</location>
        <topology evidence="5">Single-pass type II membrane protein</topology>
    </subcellularLocation>
</comment>
<protein>
    <submittedName>
        <fullName evidence="8">SUN domain-containing protein 5-like</fullName>
    </submittedName>
</protein>
<reference evidence="8" key="1">
    <citation type="submission" date="2025-08" db="UniProtKB">
        <authorList>
            <consortium name="Ensembl"/>
        </authorList>
    </citation>
    <scope>IDENTIFICATION</scope>
</reference>
<evidence type="ECO:0000256" key="1">
    <source>
        <dbReference type="ARBA" id="ARBA00022692"/>
    </source>
</evidence>
<dbReference type="Gene3D" id="2.60.120.260">
    <property type="entry name" value="Galactose-binding domain-like"/>
    <property type="match status" value="1"/>
</dbReference>
<dbReference type="RefSeq" id="XP_023798038.1">
    <property type="nucleotide sequence ID" value="XM_023942270.1"/>
</dbReference>
<keyword evidence="4 6" id="KW-0472">Membrane</keyword>
<feature type="domain" description="SUN" evidence="7">
    <location>
        <begin position="134"/>
        <end position="294"/>
    </location>
</feature>
<dbReference type="InterPro" id="IPR012919">
    <property type="entry name" value="SUN_dom"/>
</dbReference>
<dbReference type="GeneID" id="111939845"/>
<feature type="transmembrane region" description="Helical" evidence="6">
    <location>
        <begin position="43"/>
        <end position="64"/>
    </location>
</feature>
<dbReference type="Ensembl" id="ENSCCET00000009849.1">
    <property type="protein sequence ID" value="ENSCCEP00000006031.1"/>
    <property type="gene ID" value="ENSCCEG00000006543.1"/>
</dbReference>
<evidence type="ECO:0000256" key="2">
    <source>
        <dbReference type="ARBA" id="ARBA00022989"/>
    </source>
</evidence>
<dbReference type="PANTHER" id="PTHR12911:SF24">
    <property type="entry name" value="SUN DOMAIN-CONTAINING PROTEIN 3"/>
    <property type="match status" value="1"/>
</dbReference>
<keyword evidence="3" id="KW-0175">Coiled coil</keyword>
<reference evidence="8" key="2">
    <citation type="submission" date="2025-09" db="UniProtKB">
        <authorList>
            <consortium name="Ensembl"/>
        </authorList>
    </citation>
    <scope>IDENTIFICATION</scope>
</reference>
<gene>
    <name evidence="8" type="primary">LOC111939845</name>
</gene>
<evidence type="ECO:0000256" key="4">
    <source>
        <dbReference type="ARBA" id="ARBA00023136"/>
    </source>
</evidence>
<dbReference type="GO" id="GO:0005637">
    <property type="term" value="C:nuclear inner membrane"/>
    <property type="evidence" value="ECO:0007669"/>
    <property type="project" value="UniProtKB-SubCell"/>
</dbReference>
<dbReference type="InterPro" id="IPR008979">
    <property type="entry name" value="Galactose-bd-like_sf"/>
</dbReference>
<evidence type="ECO:0000256" key="5">
    <source>
        <dbReference type="ARBA" id="ARBA00037816"/>
    </source>
</evidence>
<dbReference type="OrthoDB" id="342281at2759"/>
<dbReference type="InterPro" id="IPR045119">
    <property type="entry name" value="SUN1-5"/>
</dbReference>
<evidence type="ECO:0000313" key="8">
    <source>
        <dbReference type="Ensembl" id="ENSCCEP00000006031.1"/>
    </source>
</evidence>
<proteinExistence type="predicted"/>
<keyword evidence="1 6" id="KW-0812">Transmembrane</keyword>
<dbReference type="GO" id="GO:0034993">
    <property type="term" value="C:meiotic nuclear membrane microtubule tethering complex"/>
    <property type="evidence" value="ECO:0007669"/>
    <property type="project" value="TreeGrafter"/>
</dbReference>
<evidence type="ECO:0000256" key="3">
    <source>
        <dbReference type="ARBA" id="ARBA00023054"/>
    </source>
</evidence>
<organism evidence="8 9">
    <name type="scientific">Cyanistes caeruleus</name>
    <name type="common">Eurasian blue tit</name>
    <name type="synonym">Parus caeruleus</name>
    <dbReference type="NCBI Taxonomy" id="156563"/>
    <lineage>
        <taxon>Eukaryota</taxon>
        <taxon>Metazoa</taxon>
        <taxon>Chordata</taxon>
        <taxon>Craniata</taxon>
        <taxon>Vertebrata</taxon>
        <taxon>Euteleostomi</taxon>
        <taxon>Archelosauria</taxon>
        <taxon>Archosauria</taxon>
        <taxon>Dinosauria</taxon>
        <taxon>Saurischia</taxon>
        <taxon>Theropoda</taxon>
        <taxon>Coelurosauria</taxon>
        <taxon>Aves</taxon>
        <taxon>Neognathae</taxon>
        <taxon>Neoaves</taxon>
        <taxon>Telluraves</taxon>
        <taxon>Australaves</taxon>
        <taxon>Passeriformes</taxon>
        <taxon>Paridae</taxon>
        <taxon>Cyanistes</taxon>
    </lineage>
</organism>
<dbReference type="KEGG" id="ccae:111939845"/>
<dbReference type="SUPFAM" id="SSF49785">
    <property type="entry name" value="Galactose-binding domain-like"/>
    <property type="match status" value="1"/>
</dbReference>
<keyword evidence="9" id="KW-1185">Reference proteome</keyword>